<name>A0A5C3M6X9_9AGAR</name>
<feature type="region of interest" description="Disordered" evidence="1">
    <location>
        <begin position="1"/>
        <end position="62"/>
    </location>
</feature>
<evidence type="ECO:0000256" key="1">
    <source>
        <dbReference type="SAM" id="MobiDB-lite"/>
    </source>
</evidence>
<protein>
    <recommendedName>
        <fullName evidence="2">T6SS Phospholipase effector Tle1-like catalytic domain-containing protein</fullName>
    </recommendedName>
</protein>
<accession>A0A5C3M6X9</accession>
<dbReference type="InterPro" id="IPR018712">
    <property type="entry name" value="Tle1-like_cat"/>
</dbReference>
<evidence type="ECO:0000313" key="3">
    <source>
        <dbReference type="EMBL" id="TFK41204.1"/>
    </source>
</evidence>
<dbReference type="PANTHER" id="PTHR33840">
    <property type="match status" value="1"/>
</dbReference>
<feature type="domain" description="T6SS Phospholipase effector Tle1-like catalytic" evidence="2">
    <location>
        <begin position="68"/>
        <end position="350"/>
    </location>
</feature>
<dbReference type="SUPFAM" id="SSF53474">
    <property type="entry name" value="alpha/beta-Hydrolases"/>
    <property type="match status" value="1"/>
</dbReference>
<dbReference type="InterPro" id="IPR029058">
    <property type="entry name" value="AB_hydrolase_fold"/>
</dbReference>
<organism evidence="3 4">
    <name type="scientific">Crucibulum laeve</name>
    <dbReference type="NCBI Taxonomy" id="68775"/>
    <lineage>
        <taxon>Eukaryota</taxon>
        <taxon>Fungi</taxon>
        <taxon>Dikarya</taxon>
        <taxon>Basidiomycota</taxon>
        <taxon>Agaricomycotina</taxon>
        <taxon>Agaricomycetes</taxon>
        <taxon>Agaricomycetidae</taxon>
        <taxon>Agaricales</taxon>
        <taxon>Agaricineae</taxon>
        <taxon>Nidulariaceae</taxon>
        <taxon>Crucibulum</taxon>
    </lineage>
</organism>
<reference evidence="3 4" key="1">
    <citation type="journal article" date="2019" name="Nat. Ecol. Evol.">
        <title>Megaphylogeny resolves global patterns of mushroom evolution.</title>
        <authorList>
            <person name="Varga T."/>
            <person name="Krizsan K."/>
            <person name="Foldi C."/>
            <person name="Dima B."/>
            <person name="Sanchez-Garcia M."/>
            <person name="Sanchez-Ramirez S."/>
            <person name="Szollosi G.J."/>
            <person name="Szarkandi J.G."/>
            <person name="Papp V."/>
            <person name="Albert L."/>
            <person name="Andreopoulos W."/>
            <person name="Angelini C."/>
            <person name="Antonin V."/>
            <person name="Barry K.W."/>
            <person name="Bougher N.L."/>
            <person name="Buchanan P."/>
            <person name="Buyck B."/>
            <person name="Bense V."/>
            <person name="Catcheside P."/>
            <person name="Chovatia M."/>
            <person name="Cooper J."/>
            <person name="Damon W."/>
            <person name="Desjardin D."/>
            <person name="Finy P."/>
            <person name="Geml J."/>
            <person name="Haridas S."/>
            <person name="Hughes K."/>
            <person name="Justo A."/>
            <person name="Karasinski D."/>
            <person name="Kautmanova I."/>
            <person name="Kiss B."/>
            <person name="Kocsube S."/>
            <person name="Kotiranta H."/>
            <person name="LaButti K.M."/>
            <person name="Lechner B.E."/>
            <person name="Liimatainen K."/>
            <person name="Lipzen A."/>
            <person name="Lukacs Z."/>
            <person name="Mihaltcheva S."/>
            <person name="Morgado L.N."/>
            <person name="Niskanen T."/>
            <person name="Noordeloos M.E."/>
            <person name="Ohm R.A."/>
            <person name="Ortiz-Santana B."/>
            <person name="Ovrebo C."/>
            <person name="Racz N."/>
            <person name="Riley R."/>
            <person name="Savchenko A."/>
            <person name="Shiryaev A."/>
            <person name="Soop K."/>
            <person name="Spirin V."/>
            <person name="Szebenyi C."/>
            <person name="Tomsovsky M."/>
            <person name="Tulloss R.E."/>
            <person name="Uehling J."/>
            <person name="Grigoriev I.V."/>
            <person name="Vagvolgyi C."/>
            <person name="Papp T."/>
            <person name="Martin F.M."/>
            <person name="Miettinen O."/>
            <person name="Hibbett D.S."/>
            <person name="Nagy L.G."/>
        </authorList>
    </citation>
    <scope>NUCLEOTIDE SEQUENCE [LARGE SCALE GENOMIC DNA]</scope>
    <source>
        <strain evidence="3 4">CBS 166.37</strain>
    </source>
</reference>
<evidence type="ECO:0000259" key="2">
    <source>
        <dbReference type="Pfam" id="PF09994"/>
    </source>
</evidence>
<feature type="compositionally biased region" description="Polar residues" evidence="1">
    <location>
        <begin position="528"/>
        <end position="539"/>
    </location>
</feature>
<dbReference type="Pfam" id="PF09994">
    <property type="entry name" value="T6SS_Tle1-like_cat"/>
    <property type="match status" value="1"/>
</dbReference>
<keyword evidence="4" id="KW-1185">Reference proteome</keyword>
<dbReference type="PANTHER" id="PTHR33840:SF1">
    <property type="entry name" value="TLE1 PHOSPHOLIPASE DOMAIN-CONTAINING PROTEIN"/>
    <property type="match status" value="1"/>
</dbReference>
<dbReference type="Proteomes" id="UP000308652">
    <property type="component" value="Unassembled WGS sequence"/>
</dbReference>
<feature type="region of interest" description="Disordered" evidence="1">
    <location>
        <begin position="514"/>
        <end position="539"/>
    </location>
</feature>
<dbReference type="STRING" id="68775.A0A5C3M6X9"/>
<evidence type="ECO:0000313" key="4">
    <source>
        <dbReference type="Proteomes" id="UP000308652"/>
    </source>
</evidence>
<proteinExistence type="predicted"/>
<sequence>MSTSTSLLFQADAPLPTNLTPLSHHTPLSEGHTPLSAHSGSPSRSPRRLPTDPTHNFSNPDLRPRTHKRIIVCCDGTWQDGISEHRSQYTNILRLARTINHEDVRNPNSHPIPQIVFYQSGIGTENNFYSEYIEGTTGGSLADKVEEAYAFIAHNYTPGDEIFLFGFSRGAYTARMVAMFVGEIGVLDRKDMDHFAGIFIAYQKLGKSKDEAEINMLKEKMFRWNQHTSPGKIRADSDGDTFSVQCVGVFDTVGSLGLPEELTFRSKKLRTLFGFPDRLLGEHIHRAYQALALNETRSDFNCNKFEQTEGGRQKGQVLKQCWFTGSHSDIGGGYRDHDLADLSLVWMAAQIGDILSLDMKYLSGLLSTPVAQWGAQKPHDPRTGIFSFSLSIQRPLPTTLNVITQETIHASVLEQAAVYPELDNVLKNHSELINPLLPLEEEVKINWQYQPSSPVVQSYTARLNNQEKDDQGKKSMTQSIIDAGSKMTKSIFKNATKKDTGVKTEAGEHVYERNQAGDLAQKAGLISGQPSAPVLTTGS</sequence>
<gene>
    <name evidence="3" type="ORF">BDQ12DRAFT_679070</name>
</gene>
<dbReference type="OrthoDB" id="3057168at2759"/>
<dbReference type="EMBL" id="ML213595">
    <property type="protein sequence ID" value="TFK41204.1"/>
    <property type="molecule type" value="Genomic_DNA"/>
</dbReference>
<dbReference type="AlphaFoldDB" id="A0A5C3M6X9"/>